<dbReference type="KEGG" id="hakz:J0X25_07595"/>
<organism evidence="2 3">
    <name type="scientific">Haloterrigena alkaliphila</name>
    <dbReference type="NCBI Taxonomy" id="2816475"/>
    <lineage>
        <taxon>Archaea</taxon>
        <taxon>Methanobacteriati</taxon>
        <taxon>Methanobacteriota</taxon>
        <taxon>Stenosarchaea group</taxon>
        <taxon>Halobacteria</taxon>
        <taxon>Halobacteriales</taxon>
        <taxon>Natrialbaceae</taxon>
        <taxon>Haloterrigena</taxon>
    </lineage>
</organism>
<protein>
    <submittedName>
        <fullName evidence="2">Uncharacterized protein</fullName>
    </submittedName>
</protein>
<feature type="region of interest" description="Disordered" evidence="1">
    <location>
        <begin position="318"/>
        <end position="338"/>
    </location>
</feature>
<gene>
    <name evidence="2" type="ORF">J0X25_07595</name>
</gene>
<dbReference type="InterPro" id="IPR006311">
    <property type="entry name" value="TAT_signal"/>
</dbReference>
<keyword evidence="3" id="KW-1185">Reference proteome</keyword>
<accession>A0A8A2VJD2</accession>
<feature type="compositionally biased region" description="Basic and acidic residues" evidence="1">
    <location>
        <begin position="329"/>
        <end position="338"/>
    </location>
</feature>
<evidence type="ECO:0000256" key="1">
    <source>
        <dbReference type="SAM" id="MobiDB-lite"/>
    </source>
</evidence>
<dbReference type="PROSITE" id="PS51318">
    <property type="entry name" value="TAT"/>
    <property type="match status" value="1"/>
</dbReference>
<dbReference type="Proteomes" id="UP000663203">
    <property type="component" value="Chromosome"/>
</dbReference>
<dbReference type="EMBL" id="CP071462">
    <property type="protein sequence ID" value="QSX00811.1"/>
    <property type="molecule type" value="Genomic_DNA"/>
</dbReference>
<evidence type="ECO:0000313" key="3">
    <source>
        <dbReference type="Proteomes" id="UP000663203"/>
    </source>
</evidence>
<evidence type="ECO:0000313" key="2">
    <source>
        <dbReference type="EMBL" id="QSX00811.1"/>
    </source>
</evidence>
<sequence length="338" mass="35602">MIPSLPSPSTAATASAASVSRREVLAAVGGAAGVATVSRARGAERPVGDAALHVRVYPTSIPLRVRLQAGVAGLRGDWTTPHREALDAVDGALEQVLEYARERSRLEDAEVRVERGAPVSLPLSTVQRPSGVVVPSLETVLDGFRERLRERDALTGSTCHLLACWAPLNYRVGYGGTLSPNARVGIDAGGTSGDALTVANLGATELWDSRAVTANMAIHETLHTFVSSDVAQSVVGSGCNHHLGTAVRTDEETLRISPMASAYAGRAEFGAGTRFHGSGCADHDRFARHDGSEGVENWEYTTTLSDATCEAVTRYLERNGLSSDDDGGSTEHDGRSSE</sequence>
<name>A0A8A2VJD2_9EURY</name>
<proteinExistence type="predicted"/>
<dbReference type="AlphaFoldDB" id="A0A8A2VJD2"/>
<reference evidence="2 3" key="1">
    <citation type="submission" date="2021-03" db="EMBL/GenBank/DDBJ databases">
        <title>Haloterrigena longa sp. nov. and Haloterrigena limicola sp. nov., extremely halophilic archaea isolated from a salt lake.</title>
        <authorList>
            <person name="Henglin C."/>
        </authorList>
    </citation>
    <scope>NUCLEOTIDE SEQUENCE [LARGE SCALE GENOMIC DNA]</scope>
    <source>
        <strain evidence="2 3">KZCA68</strain>
    </source>
</reference>